<dbReference type="AlphaFoldDB" id="A0A9N9JC93"/>
<feature type="non-terminal residue" evidence="2">
    <location>
        <position position="1"/>
    </location>
</feature>
<name>A0A9N9JC93_9GLOM</name>
<gene>
    <name evidence="2" type="ORF">RFULGI_LOCUS15123</name>
</gene>
<keyword evidence="3" id="KW-1185">Reference proteome</keyword>
<accession>A0A9N9JC93</accession>
<reference evidence="2" key="1">
    <citation type="submission" date="2021-06" db="EMBL/GenBank/DDBJ databases">
        <authorList>
            <person name="Kallberg Y."/>
            <person name="Tangrot J."/>
            <person name="Rosling A."/>
        </authorList>
    </citation>
    <scope>NUCLEOTIDE SEQUENCE</scope>
    <source>
        <strain evidence="2">IN212</strain>
    </source>
</reference>
<evidence type="ECO:0000313" key="2">
    <source>
        <dbReference type="EMBL" id="CAG8771979.1"/>
    </source>
</evidence>
<dbReference type="EMBL" id="CAJVPZ010047087">
    <property type="protein sequence ID" value="CAG8771979.1"/>
    <property type="molecule type" value="Genomic_DNA"/>
</dbReference>
<evidence type="ECO:0000313" key="3">
    <source>
        <dbReference type="Proteomes" id="UP000789396"/>
    </source>
</evidence>
<evidence type="ECO:0000256" key="1">
    <source>
        <dbReference type="SAM" id="MobiDB-lite"/>
    </source>
</evidence>
<organism evidence="2 3">
    <name type="scientific">Racocetra fulgida</name>
    <dbReference type="NCBI Taxonomy" id="60492"/>
    <lineage>
        <taxon>Eukaryota</taxon>
        <taxon>Fungi</taxon>
        <taxon>Fungi incertae sedis</taxon>
        <taxon>Mucoromycota</taxon>
        <taxon>Glomeromycotina</taxon>
        <taxon>Glomeromycetes</taxon>
        <taxon>Diversisporales</taxon>
        <taxon>Gigasporaceae</taxon>
        <taxon>Racocetra</taxon>
    </lineage>
</organism>
<feature type="region of interest" description="Disordered" evidence="1">
    <location>
        <begin position="1"/>
        <end position="27"/>
    </location>
</feature>
<sequence>TGGMGKEADGFFIPRGKPNVNSNGREGPDSVCRVLNISIVIINQVPNTGDYTSLA</sequence>
<dbReference type="Proteomes" id="UP000789396">
    <property type="component" value="Unassembled WGS sequence"/>
</dbReference>
<proteinExistence type="predicted"/>
<protein>
    <submittedName>
        <fullName evidence="2">14508_t:CDS:1</fullName>
    </submittedName>
</protein>
<comment type="caution">
    <text evidence="2">The sequence shown here is derived from an EMBL/GenBank/DDBJ whole genome shotgun (WGS) entry which is preliminary data.</text>
</comment>